<evidence type="ECO:0008006" key="2">
    <source>
        <dbReference type="Google" id="ProtNLM"/>
    </source>
</evidence>
<dbReference type="EMBL" id="LAZR01008857">
    <property type="protein sequence ID" value="KKM76158.1"/>
    <property type="molecule type" value="Genomic_DNA"/>
</dbReference>
<organism evidence="1">
    <name type="scientific">marine sediment metagenome</name>
    <dbReference type="NCBI Taxonomy" id="412755"/>
    <lineage>
        <taxon>unclassified sequences</taxon>
        <taxon>metagenomes</taxon>
        <taxon>ecological metagenomes</taxon>
    </lineage>
</organism>
<reference evidence="1" key="1">
    <citation type="journal article" date="2015" name="Nature">
        <title>Complex archaea that bridge the gap between prokaryotes and eukaryotes.</title>
        <authorList>
            <person name="Spang A."/>
            <person name="Saw J.H."/>
            <person name="Jorgensen S.L."/>
            <person name="Zaremba-Niedzwiedzka K."/>
            <person name="Martijn J."/>
            <person name="Lind A.E."/>
            <person name="van Eijk R."/>
            <person name="Schleper C."/>
            <person name="Guy L."/>
            <person name="Ettema T.J."/>
        </authorList>
    </citation>
    <scope>NUCLEOTIDE SEQUENCE</scope>
</reference>
<sequence length="243" mass="27991">MGGKNELQQAWADKNVWVLSKYYFNKELTPKQEYVVRIIAFHEELNIWRLCLSAMTRWGKTFCISIGIGLYYIKNRNKKTFFIGPFSDQARILRDYMAERLMECPILLADSDIELKGPETIRKEASKNRMTFTATGNEYRVFSAEGDGNRLMGHGLGSGGGVLVKDEAVLINEIANARIGRMAGDNPDKVLIIESFNPWNRDNKVSDHTEDPNWMYIHIGWEDAIKDGRTTKEFVEEQRRELT</sequence>
<dbReference type="InterPro" id="IPR027417">
    <property type="entry name" value="P-loop_NTPase"/>
</dbReference>
<gene>
    <name evidence="1" type="ORF">LCGC14_1383070</name>
</gene>
<dbReference type="AlphaFoldDB" id="A0A0F9K2C9"/>
<proteinExistence type="predicted"/>
<name>A0A0F9K2C9_9ZZZZ</name>
<evidence type="ECO:0000313" key="1">
    <source>
        <dbReference type="EMBL" id="KKM76158.1"/>
    </source>
</evidence>
<comment type="caution">
    <text evidence="1">The sequence shown here is derived from an EMBL/GenBank/DDBJ whole genome shotgun (WGS) entry which is preliminary data.</text>
</comment>
<feature type="non-terminal residue" evidence="1">
    <location>
        <position position="243"/>
    </location>
</feature>
<dbReference type="Gene3D" id="3.40.50.300">
    <property type="entry name" value="P-loop containing nucleotide triphosphate hydrolases"/>
    <property type="match status" value="1"/>
</dbReference>
<accession>A0A0F9K2C9</accession>
<protein>
    <recommendedName>
        <fullName evidence="2">Terminase large subunit gp17-like C-terminal domain-containing protein</fullName>
    </recommendedName>
</protein>